<reference evidence="1 2" key="1">
    <citation type="journal article" date="2012" name="J. Bacteriol.">
        <title>Genome Sequence of Idiomarina xiamenensis Type Strain 10-D-4.</title>
        <authorList>
            <person name="Lai Q."/>
            <person name="Wang L."/>
            <person name="Wang W."/>
            <person name="Shao Z."/>
        </authorList>
    </citation>
    <scope>NUCLEOTIDE SEQUENCE [LARGE SCALE GENOMIC DNA]</scope>
    <source>
        <strain evidence="1 2">10-D-4</strain>
    </source>
</reference>
<sequence length="344" mass="36995">SLAFFASGTAVFIQSQNQFVEAIGLPKNAQGEVIDNQFLLRKAWNGTGGSFEFVAFDTIEGLRDAVQSARSFSAQLKAVLDSVSANPTSNSIAKRTSNGRLKVANATESNDAVAKGQLGAAAYKAVGTEIGQLLEVGAGGLLKVGTNTGNFNAPFTTQFLASVEGNRPTNGGSQYYYGFSVAGSESAAATVAMRDDFYWRFGGEDDSYRRAWDNYNFIGPISESEGVPTGGIIERGTNANGEYVKFADGTLICWGRTALSETFPAGNSTVRTLNFAAEFINADYTVSFTPQFQSYADWVKFVGYGFRNSGLSDRTTSSIQVFLNFSSGLSFNFRPSYTVIGRWK</sequence>
<protein>
    <submittedName>
        <fullName evidence="1">Uncharacterized protein</fullName>
    </submittedName>
</protein>
<accession>K2JVL1</accession>
<dbReference type="EMBL" id="AMRG01000038">
    <property type="protein sequence ID" value="EKE78592.1"/>
    <property type="molecule type" value="Genomic_DNA"/>
</dbReference>
<dbReference type="Proteomes" id="UP000014115">
    <property type="component" value="Unassembled WGS sequence"/>
</dbReference>
<proteinExistence type="predicted"/>
<evidence type="ECO:0000313" key="1">
    <source>
        <dbReference type="EMBL" id="EKE78592.1"/>
    </source>
</evidence>
<name>K2JVL1_9GAMM</name>
<evidence type="ECO:0000313" key="2">
    <source>
        <dbReference type="Proteomes" id="UP000014115"/>
    </source>
</evidence>
<dbReference type="PATRIC" id="fig|740709.3.peg.2674"/>
<comment type="caution">
    <text evidence="1">The sequence shown here is derived from an EMBL/GenBank/DDBJ whole genome shotgun (WGS) entry which is preliminary data.</text>
</comment>
<keyword evidence="2" id="KW-1185">Reference proteome</keyword>
<organism evidence="1 2">
    <name type="scientific">Idiomarina xiamenensis 10-D-4</name>
    <dbReference type="NCBI Taxonomy" id="740709"/>
    <lineage>
        <taxon>Bacteria</taxon>
        <taxon>Pseudomonadati</taxon>
        <taxon>Pseudomonadota</taxon>
        <taxon>Gammaproteobacteria</taxon>
        <taxon>Alteromonadales</taxon>
        <taxon>Idiomarinaceae</taxon>
        <taxon>Idiomarina</taxon>
    </lineage>
</organism>
<dbReference type="STRING" id="740709.A10D4_13336"/>
<dbReference type="RefSeq" id="WP_008490115.1">
    <property type="nucleotide sequence ID" value="NZ_AMRG01000038.1"/>
</dbReference>
<dbReference type="AlphaFoldDB" id="K2JVL1"/>
<dbReference type="eggNOG" id="ENOG5031VBA">
    <property type="taxonomic scope" value="Bacteria"/>
</dbReference>
<feature type="non-terminal residue" evidence="1">
    <location>
        <position position="1"/>
    </location>
</feature>
<gene>
    <name evidence="1" type="ORF">A10D4_13336</name>
</gene>